<organism evidence="4 5">
    <name type="scientific">Thermanaerosceptrum fracticalcis</name>
    <dbReference type="NCBI Taxonomy" id="1712410"/>
    <lineage>
        <taxon>Bacteria</taxon>
        <taxon>Bacillati</taxon>
        <taxon>Bacillota</taxon>
        <taxon>Clostridia</taxon>
        <taxon>Eubacteriales</taxon>
        <taxon>Peptococcaceae</taxon>
        <taxon>Thermanaerosceptrum</taxon>
    </lineage>
</organism>
<dbReference type="RefSeq" id="WP_034424992.1">
    <property type="nucleotide sequence ID" value="NZ_CP045798.1"/>
</dbReference>
<feature type="coiled-coil region" evidence="2">
    <location>
        <begin position="3"/>
        <end position="60"/>
    </location>
</feature>
<dbReference type="AlphaFoldDB" id="A0A7G6E7Z8"/>
<accession>A0A7G6E7Z8</accession>
<dbReference type="EMBL" id="CP045798">
    <property type="protein sequence ID" value="QNB48202.1"/>
    <property type="molecule type" value="Genomic_DNA"/>
</dbReference>
<dbReference type="SUPFAM" id="SSF56563">
    <property type="entry name" value="Major capsid protein gp5"/>
    <property type="match status" value="1"/>
</dbReference>
<keyword evidence="5" id="KW-1185">Reference proteome</keyword>
<evidence type="ECO:0000256" key="2">
    <source>
        <dbReference type="SAM" id="Coils"/>
    </source>
</evidence>
<proteinExistence type="predicted"/>
<dbReference type="Gene3D" id="3.30.2320.10">
    <property type="entry name" value="hypothetical protein PF0899 domain"/>
    <property type="match status" value="1"/>
</dbReference>
<protein>
    <submittedName>
        <fullName evidence="4">Phage major capsid protein</fullName>
    </submittedName>
</protein>
<evidence type="ECO:0000313" key="4">
    <source>
        <dbReference type="EMBL" id="QNB48202.1"/>
    </source>
</evidence>
<comment type="subcellular location">
    <subcellularLocation>
        <location evidence="1">Virion</location>
    </subcellularLocation>
</comment>
<dbReference type="NCBIfam" id="TIGR01554">
    <property type="entry name" value="major_cap_HK97"/>
    <property type="match status" value="1"/>
</dbReference>
<keyword evidence="2" id="KW-0175">Coiled coil</keyword>
<evidence type="ECO:0000313" key="5">
    <source>
        <dbReference type="Proteomes" id="UP000515847"/>
    </source>
</evidence>
<dbReference type="Pfam" id="PF05065">
    <property type="entry name" value="Phage_capsid"/>
    <property type="match status" value="1"/>
</dbReference>
<evidence type="ECO:0000256" key="1">
    <source>
        <dbReference type="ARBA" id="ARBA00004328"/>
    </source>
</evidence>
<name>A0A7G6E7Z8_THEFR</name>
<gene>
    <name evidence="4" type="ORF">BR63_19165</name>
</gene>
<dbReference type="InterPro" id="IPR054612">
    <property type="entry name" value="Phage_capsid-like_C"/>
</dbReference>
<feature type="domain" description="Phage capsid-like C-terminal" evidence="3">
    <location>
        <begin position="120"/>
        <end position="396"/>
    </location>
</feature>
<evidence type="ECO:0000259" key="3">
    <source>
        <dbReference type="Pfam" id="PF05065"/>
    </source>
</evidence>
<sequence length="411" mass="44746">MNKEQILAKIKELMAKQQALVDKAKAEDNRALTEDEVKDFNAWQKEIDNLKDQLEIVEKMQANANFMDQPVSKPVIPVDMSVQEPKLDDGGFKNVGEFLHAVKFGDLKGRLKALSTSDVGIMIPEQFSRNIMRLDGEAEIVMPRATNIPAGNPPDAPFTIPYLQQGADGVLGGIELTWTGEAKTVSNVNDPVIKDLTLTPHEVSGMATINNKTLQNWEASGSFVENLLRQAWINGRDMKFLRGSGAGCPLGLLNAPGAIKVSRDTAATIKYVDAATMLGRLLPEALNGAVWVASITALPTIVQMVDGNNRLIFVQGDATRGVPSTLLGIPILWTGKQPTLGNEGDLVLANFRYYLTKAGSGPFVAVSEHVKFTTNQTVFKIVANIDGQPWVKDPLKLEDGETTVSPYIILQ</sequence>
<reference evidence="4 5" key="1">
    <citation type="journal article" date="2019" name="Front. Microbiol.">
        <title>Thermoanaerosceptrum fracticalcis gen. nov. sp. nov., a Novel Fumarate-Fermenting Microorganism From a Deep Fractured Carbonate Aquifer of the US Great Basin.</title>
        <authorList>
            <person name="Hamilton-Brehm S.D."/>
            <person name="Stewart L.E."/>
            <person name="Zavarin M."/>
            <person name="Caldwell M."/>
            <person name="Lawson P.A."/>
            <person name="Onstott T.C."/>
            <person name="Grzymski J."/>
            <person name="Neveux I."/>
            <person name="Lollar B.S."/>
            <person name="Russell C.E."/>
            <person name="Moser D.P."/>
        </authorList>
    </citation>
    <scope>NUCLEOTIDE SEQUENCE [LARGE SCALE GENOMIC DNA]</scope>
    <source>
        <strain evidence="4 5">DRI-13</strain>
    </source>
</reference>
<dbReference type="Gene3D" id="3.30.2400.10">
    <property type="entry name" value="Major capsid protein gp5"/>
    <property type="match status" value="1"/>
</dbReference>
<dbReference type="OrthoDB" id="2043141at2"/>
<dbReference type="KEGG" id="tfr:BR63_19165"/>
<dbReference type="Proteomes" id="UP000515847">
    <property type="component" value="Chromosome"/>
</dbReference>
<dbReference type="InterPro" id="IPR024455">
    <property type="entry name" value="Phage_capsid"/>
</dbReference>